<proteinExistence type="inferred from homology"/>
<dbReference type="RefSeq" id="WP_044048694.1">
    <property type="nucleotide sequence ID" value="NZ_CP003984.1"/>
</dbReference>
<evidence type="ECO:0000256" key="6">
    <source>
        <dbReference type="ARBA" id="ARBA00016919"/>
    </source>
</evidence>
<evidence type="ECO:0000256" key="10">
    <source>
        <dbReference type="ARBA" id="ARBA00022909"/>
    </source>
</evidence>
<comment type="function">
    <text evidence="12">Catalyzes the condensation of para-aminobenzoate (pABA) with 6-hydroxymethyl-7,8-dihydropterin diphosphate (DHPt-PP) to form 7,8-dihydropteroate (H2Pte), the immediate precursor of folate derivatives.</text>
</comment>
<dbReference type="PANTHER" id="PTHR20941">
    <property type="entry name" value="FOLATE SYNTHESIS PROTEINS"/>
    <property type="match status" value="1"/>
</dbReference>
<feature type="domain" description="Pterin-binding" evidence="13">
    <location>
        <begin position="67"/>
        <end position="321"/>
    </location>
</feature>
<dbReference type="SUPFAM" id="SSF51717">
    <property type="entry name" value="Dihydropteroate synthetase-like"/>
    <property type="match status" value="1"/>
</dbReference>
<evidence type="ECO:0000313" key="15">
    <source>
        <dbReference type="Proteomes" id="UP000028680"/>
    </source>
</evidence>
<evidence type="ECO:0000256" key="11">
    <source>
        <dbReference type="ARBA" id="ARBA00030193"/>
    </source>
</evidence>
<organism evidence="14 15">
    <name type="scientific">Planktomarina temperata RCA23</name>
    <dbReference type="NCBI Taxonomy" id="666509"/>
    <lineage>
        <taxon>Bacteria</taxon>
        <taxon>Pseudomonadati</taxon>
        <taxon>Pseudomonadota</taxon>
        <taxon>Alphaproteobacteria</taxon>
        <taxon>Rhodobacterales</taxon>
        <taxon>Paracoccaceae</taxon>
        <taxon>Planktomarina</taxon>
    </lineage>
</organism>
<dbReference type="InterPro" id="IPR045031">
    <property type="entry name" value="DHP_synth-like"/>
</dbReference>
<keyword evidence="10 12" id="KW-0289">Folate biosynthesis</keyword>
<dbReference type="Gene3D" id="3.20.20.20">
    <property type="entry name" value="Dihydropteroate synthase-like"/>
    <property type="match status" value="1"/>
</dbReference>
<keyword evidence="9 12" id="KW-0460">Magnesium</keyword>
<dbReference type="EMBL" id="CP003984">
    <property type="protein sequence ID" value="AII85806.1"/>
    <property type="molecule type" value="Genomic_DNA"/>
</dbReference>
<evidence type="ECO:0000256" key="1">
    <source>
        <dbReference type="ARBA" id="ARBA00000012"/>
    </source>
</evidence>
<evidence type="ECO:0000256" key="9">
    <source>
        <dbReference type="ARBA" id="ARBA00022842"/>
    </source>
</evidence>
<evidence type="ECO:0000256" key="2">
    <source>
        <dbReference type="ARBA" id="ARBA00001946"/>
    </source>
</evidence>
<dbReference type="FunFam" id="3.20.20.20:FF:000006">
    <property type="entry name" value="Dihydropteroate synthase"/>
    <property type="match status" value="1"/>
</dbReference>
<dbReference type="GO" id="GO:0046656">
    <property type="term" value="P:folic acid biosynthetic process"/>
    <property type="evidence" value="ECO:0007669"/>
    <property type="project" value="UniProtKB-KW"/>
</dbReference>
<dbReference type="Proteomes" id="UP000028680">
    <property type="component" value="Chromosome"/>
</dbReference>
<comment type="catalytic activity">
    <reaction evidence="1">
        <text>(7,8-dihydropterin-6-yl)methyl diphosphate + 4-aminobenzoate = 7,8-dihydropteroate + diphosphate</text>
        <dbReference type="Rhea" id="RHEA:19949"/>
        <dbReference type="ChEBI" id="CHEBI:17836"/>
        <dbReference type="ChEBI" id="CHEBI:17839"/>
        <dbReference type="ChEBI" id="CHEBI:33019"/>
        <dbReference type="ChEBI" id="CHEBI:72950"/>
        <dbReference type="EC" id="2.5.1.15"/>
    </reaction>
</comment>
<dbReference type="PROSITE" id="PS00792">
    <property type="entry name" value="DHPS_1"/>
    <property type="match status" value="1"/>
</dbReference>
<keyword evidence="7 12" id="KW-0808">Transferase</keyword>
<dbReference type="GO" id="GO:0046872">
    <property type="term" value="F:metal ion binding"/>
    <property type="evidence" value="ECO:0007669"/>
    <property type="project" value="UniProtKB-KW"/>
</dbReference>
<dbReference type="AlphaFoldDB" id="A0AAN0RGI9"/>
<evidence type="ECO:0000256" key="4">
    <source>
        <dbReference type="ARBA" id="ARBA00009503"/>
    </source>
</evidence>
<evidence type="ECO:0000313" key="14">
    <source>
        <dbReference type="EMBL" id="AII85806.1"/>
    </source>
</evidence>
<dbReference type="GO" id="GO:0046654">
    <property type="term" value="P:tetrahydrofolate biosynthetic process"/>
    <property type="evidence" value="ECO:0007669"/>
    <property type="project" value="TreeGrafter"/>
</dbReference>
<dbReference type="InterPro" id="IPR006390">
    <property type="entry name" value="DHP_synth_dom"/>
</dbReference>
<evidence type="ECO:0000256" key="5">
    <source>
        <dbReference type="ARBA" id="ARBA00012458"/>
    </source>
</evidence>
<keyword evidence="8 12" id="KW-0479">Metal-binding</keyword>
<protein>
    <recommendedName>
        <fullName evidence="6 12">Dihydropteroate synthase</fullName>
        <shortName evidence="12">DHPS</shortName>
        <ecNumber evidence="5 12">2.5.1.15</ecNumber>
    </recommendedName>
    <alternativeName>
        <fullName evidence="11 12">Dihydropteroate pyrophosphorylase</fullName>
    </alternativeName>
</protein>
<evidence type="ECO:0000259" key="13">
    <source>
        <dbReference type="PROSITE" id="PS50972"/>
    </source>
</evidence>
<dbReference type="EC" id="2.5.1.15" evidence="5 12"/>
<dbReference type="PROSITE" id="PS50972">
    <property type="entry name" value="PTERIN_BINDING"/>
    <property type="match status" value="1"/>
</dbReference>
<dbReference type="KEGG" id="ptp:RCA23_c02410"/>
<dbReference type="PANTHER" id="PTHR20941:SF1">
    <property type="entry name" value="FOLIC ACID SYNTHESIS PROTEIN FOL1"/>
    <property type="match status" value="1"/>
</dbReference>
<dbReference type="Pfam" id="PF00809">
    <property type="entry name" value="Pterin_bind"/>
    <property type="match status" value="1"/>
</dbReference>
<evidence type="ECO:0000256" key="12">
    <source>
        <dbReference type="RuleBase" id="RU361205"/>
    </source>
</evidence>
<evidence type="ECO:0000256" key="8">
    <source>
        <dbReference type="ARBA" id="ARBA00022723"/>
    </source>
</evidence>
<accession>A0AAN0RGI9</accession>
<dbReference type="InterPro" id="IPR000489">
    <property type="entry name" value="Pterin-binding_dom"/>
</dbReference>
<comment type="similarity">
    <text evidence="4 12">Belongs to the DHPS family.</text>
</comment>
<name>A0AAN0RGI9_9RHOB</name>
<comment type="cofactor">
    <cofactor evidence="2 12">
        <name>Mg(2+)</name>
        <dbReference type="ChEBI" id="CHEBI:18420"/>
    </cofactor>
</comment>
<evidence type="ECO:0000256" key="3">
    <source>
        <dbReference type="ARBA" id="ARBA00004763"/>
    </source>
</evidence>
<evidence type="ECO:0000256" key="7">
    <source>
        <dbReference type="ARBA" id="ARBA00022679"/>
    </source>
</evidence>
<dbReference type="GO" id="GO:0004156">
    <property type="term" value="F:dihydropteroate synthase activity"/>
    <property type="evidence" value="ECO:0007669"/>
    <property type="project" value="UniProtKB-EC"/>
</dbReference>
<dbReference type="GO" id="GO:0005829">
    <property type="term" value="C:cytosol"/>
    <property type="evidence" value="ECO:0007669"/>
    <property type="project" value="TreeGrafter"/>
</dbReference>
<keyword evidence="15" id="KW-1185">Reference proteome</keyword>
<gene>
    <name evidence="14" type="primary">folP</name>
    <name evidence="14" type="ORF">RCA23_c02410</name>
</gene>
<dbReference type="CDD" id="cd00739">
    <property type="entry name" value="DHPS"/>
    <property type="match status" value="1"/>
</dbReference>
<reference evidence="14 15" key="1">
    <citation type="journal article" date="2014" name="ISME J.">
        <title>Adaptation of an abundant Roseobacter RCA organism to pelagic systems revealed by genomic and transcriptomic analyses.</title>
        <authorList>
            <person name="Voget S."/>
            <person name="Wemheuer B."/>
            <person name="Brinkhoff T."/>
            <person name="Vollmers J."/>
            <person name="Dietrich S."/>
            <person name="Giebel H.A."/>
            <person name="Beardsley C."/>
            <person name="Sardemann C."/>
            <person name="Bakenhus I."/>
            <person name="Billerbeck S."/>
            <person name="Daniel R."/>
            <person name="Simon M."/>
        </authorList>
    </citation>
    <scope>NUCLEOTIDE SEQUENCE [LARGE SCALE GENOMIC DNA]</scope>
    <source>
        <strain evidence="14 15">RCA23</strain>
    </source>
</reference>
<dbReference type="InterPro" id="IPR011005">
    <property type="entry name" value="Dihydropteroate_synth-like_sf"/>
</dbReference>
<comment type="pathway">
    <text evidence="3 12">Cofactor biosynthesis; tetrahydrofolate biosynthesis; 7,8-dihydrofolate from 2-amino-4-hydroxy-6-hydroxymethyl-7,8-dihydropteridine diphosphate and 4-aminobenzoate: step 1/2.</text>
</comment>
<sequence length="328" mass="34866">MTLYYRPLVEEQGTHVLAGGWCRFSKVEVLSRQGRAALISADEVPQDILHRLTSARSDLGTKASAGPQVMGILNTTPDSFSDGGQFGNPASARAHAVRLLQEGADIIDIGGESTRPGADLVALEEEISRTKPTILDLRQVSSLPLSIDTRKAPVAAAALEAGVDWINDVSALSFDSEMAQVAARSGAPLCLMHAPSDPKTMQQKADYEDVLLDVYDYLAARIEFALSQGILRQNIIVDPGIGFGKTLEHNLALLRGLAVFHGLGCPILLGASRKRFIGTISGAEKAQDRMAGSVAVALAAAGQGAQILRVHDVRETVQALKLWAAVRG</sequence>
<dbReference type="PROSITE" id="PS00793">
    <property type="entry name" value="DHPS_2"/>
    <property type="match status" value="1"/>
</dbReference>
<dbReference type="NCBIfam" id="TIGR01496">
    <property type="entry name" value="DHPS"/>
    <property type="match status" value="1"/>
</dbReference>